<dbReference type="HOGENOM" id="CLU_061244_0_0_1"/>
<dbReference type="InParanoid" id="A0A067NCT8"/>
<protein>
    <recommendedName>
        <fullName evidence="5">Glycoside hydrolase family 16 protein</fullName>
    </recommendedName>
</protein>
<keyword evidence="1" id="KW-0812">Transmembrane</keyword>
<evidence type="ECO:0000313" key="3">
    <source>
        <dbReference type="EMBL" id="KDQ25674.1"/>
    </source>
</evidence>
<dbReference type="AlphaFoldDB" id="A0A067NCT8"/>
<name>A0A067NCT8_PLEO1</name>
<sequence length="304" mass="33047">MTTRLVLVSLCLPWFCLAETTWSPSRWFWRRATRDVPSEGFHNPLDKGGSMLTQIPVTFPEGLGEPLNVIISGNSDEQVLKETETDGGLLNFFLSFGFSSECLGQHMGSNQAANLGDGHGYLNETAVIRWNYGDPALGACKESIEGGNHFRYWVQNGPEGNSGSIFMAVSYELPISLGHDIVANGYNFGRDWLVGNMTNTTVPTAELTNTTTYTTNTFWGGYTYLSEIKYVSGLLSNSSDGINHYITVGLNGTNAIDGLVAVITTKITARPASSSAIWTATPFSLWTCIFIIFVSSASAVIAYV</sequence>
<dbReference type="STRING" id="1137138.A0A067NCT8"/>
<evidence type="ECO:0000256" key="2">
    <source>
        <dbReference type="SAM" id="SignalP"/>
    </source>
</evidence>
<dbReference type="EMBL" id="KL198010">
    <property type="protein sequence ID" value="KDQ25674.1"/>
    <property type="molecule type" value="Genomic_DNA"/>
</dbReference>
<keyword evidence="1" id="KW-1133">Transmembrane helix</keyword>
<feature type="signal peptide" evidence="2">
    <location>
        <begin position="1"/>
        <end position="18"/>
    </location>
</feature>
<proteinExistence type="predicted"/>
<keyword evidence="1" id="KW-0472">Membrane</keyword>
<accession>A0A067NCT8</accession>
<dbReference type="OrthoDB" id="2310204at2759"/>
<dbReference type="VEuPathDB" id="FungiDB:PLEOSDRAFT_1106586"/>
<gene>
    <name evidence="3" type="ORF">PLEOSDRAFT_1106586</name>
</gene>
<feature type="transmembrane region" description="Helical" evidence="1">
    <location>
        <begin position="283"/>
        <end position="303"/>
    </location>
</feature>
<evidence type="ECO:0000256" key="1">
    <source>
        <dbReference type="SAM" id="Phobius"/>
    </source>
</evidence>
<reference evidence="4" key="1">
    <citation type="journal article" date="2014" name="Proc. Natl. Acad. Sci. U.S.A.">
        <title>Extensive sampling of basidiomycete genomes demonstrates inadequacy of the white-rot/brown-rot paradigm for wood decay fungi.</title>
        <authorList>
            <person name="Riley R."/>
            <person name="Salamov A.A."/>
            <person name="Brown D.W."/>
            <person name="Nagy L.G."/>
            <person name="Floudas D."/>
            <person name="Held B.W."/>
            <person name="Levasseur A."/>
            <person name="Lombard V."/>
            <person name="Morin E."/>
            <person name="Otillar R."/>
            <person name="Lindquist E.A."/>
            <person name="Sun H."/>
            <person name="LaButti K.M."/>
            <person name="Schmutz J."/>
            <person name="Jabbour D."/>
            <person name="Luo H."/>
            <person name="Baker S.E."/>
            <person name="Pisabarro A.G."/>
            <person name="Walton J.D."/>
            <person name="Blanchette R.A."/>
            <person name="Henrissat B."/>
            <person name="Martin F."/>
            <person name="Cullen D."/>
            <person name="Hibbett D.S."/>
            <person name="Grigoriev I.V."/>
        </authorList>
    </citation>
    <scope>NUCLEOTIDE SEQUENCE [LARGE SCALE GENOMIC DNA]</scope>
    <source>
        <strain evidence="4">PC15</strain>
    </source>
</reference>
<dbReference type="Proteomes" id="UP000027073">
    <property type="component" value="Unassembled WGS sequence"/>
</dbReference>
<organism evidence="3 4">
    <name type="scientific">Pleurotus ostreatus (strain PC15)</name>
    <name type="common">Oyster mushroom</name>
    <dbReference type="NCBI Taxonomy" id="1137138"/>
    <lineage>
        <taxon>Eukaryota</taxon>
        <taxon>Fungi</taxon>
        <taxon>Dikarya</taxon>
        <taxon>Basidiomycota</taxon>
        <taxon>Agaricomycotina</taxon>
        <taxon>Agaricomycetes</taxon>
        <taxon>Agaricomycetidae</taxon>
        <taxon>Agaricales</taxon>
        <taxon>Pleurotineae</taxon>
        <taxon>Pleurotaceae</taxon>
        <taxon>Pleurotus</taxon>
    </lineage>
</organism>
<keyword evidence="2" id="KW-0732">Signal</keyword>
<evidence type="ECO:0000313" key="4">
    <source>
        <dbReference type="Proteomes" id="UP000027073"/>
    </source>
</evidence>
<evidence type="ECO:0008006" key="5">
    <source>
        <dbReference type="Google" id="ProtNLM"/>
    </source>
</evidence>
<feature type="chain" id="PRO_5001646496" description="Glycoside hydrolase family 16 protein" evidence="2">
    <location>
        <begin position="19"/>
        <end position="304"/>
    </location>
</feature>